<evidence type="ECO:0000313" key="3">
    <source>
        <dbReference type="Proteomes" id="UP000316394"/>
    </source>
</evidence>
<accession>A0A517D8N8</accession>
<dbReference type="EMBL" id="CP041677">
    <property type="protein sequence ID" value="QDR73715.1"/>
    <property type="molecule type" value="Genomic_DNA"/>
</dbReference>
<feature type="region of interest" description="Disordered" evidence="1">
    <location>
        <begin position="1"/>
        <end position="67"/>
    </location>
</feature>
<evidence type="ECO:0000256" key="1">
    <source>
        <dbReference type="SAM" id="MobiDB-lite"/>
    </source>
</evidence>
<name>A0A517D8N8_LIMRT</name>
<organism evidence="2 3">
    <name type="scientific">Limosilactobacillus reuteri</name>
    <name type="common">Lactobacillus reuteri</name>
    <dbReference type="NCBI Taxonomy" id="1598"/>
    <lineage>
        <taxon>Bacteria</taxon>
        <taxon>Bacillati</taxon>
        <taxon>Bacillota</taxon>
        <taxon>Bacilli</taxon>
        <taxon>Lactobacillales</taxon>
        <taxon>Lactobacillaceae</taxon>
        <taxon>Limosilactobacillus</taxon>
    </lineage>
</organism>
<protein>
    <submittedName>
        <fullName evidence="2">Uncharacterized protein</fullName>
    </submittedName>
</protein>
<dbReference type="RefSeq" id="WP_144228064.1">
    <property type="nucleotide sequence ID" value="NZ_CP041677.1"/>
</dbReference>
<sequence length="409" mass="46793">MDEEKVQQNDAQSAEPNDTVFEQADSRVAENASEPKLDNADYDDLAEDNASTEQSLAEQPSEQPHHRIVRPRFIETAERVPFDMLDTIASYRRGIDHELTENNLFDSIGEESTVYDMGPGENQQHNYVQMLRLRLTNGVAVYVPVNEIGAQYRYMDMMVGRKQKVSISNLYATDTFDEDGNPEYIAMGSILEAEFVVGGLMYSEFLSDSDKFKSETRSGTITSVVDTPTRQMIFFEYHGISLAMYAQDFYFRSYARPLSEVAHVGDRIRFKVKNIERIRYEDMNEVKRDVQAGRLTPKGYRYLIRCSSLMFRESPDDKVHRLQDSGSTFIARVVRYNPVLGILVEIAPGWWIKGRLPVTSNFKPTINDQFANTPVTVRINSIDYSNRNGSCQILSFPFGTAKTRDQKFN</sequence>
<keyword evidence="2" id="KW-0614">Plasmid</keyword>
<dbReference type="AlphaFoldDB" id="A0A517D8N8"/>
<gene>
    <name evidence="2" type="ORF">FOD75_11545</name>
</gene>
<dbReference type="Proteomes" id="UP000316394">
    <property type="component" value="Plasmid unnamed"/>
</dbReference>
<feature type="compositionally biased region" description="Basic and acidic residues" evidence="1">
    <location>
        <begin position="24"/>
        <end position="39"/>
    </location>
</feature>
<feature type="compositionally biased region" description="Polar residues" evidence="1">
    <location>
        <begin position="49"/>
        <end position="62"/>
    </location>
</feature>
<proteinExistence type="predicted"/>
<geneLocation type="plasmid" evidence="2 3">
    <name>unnamed</name>
</geneLocation>
<evidence type="ECO:0000313" key="2">
    <source>
        <dbReference type="EMBL" id="QDR73715.1"/>
    </source>
</evidence>
<reference evidence="2 3" key="1">
    <citation type="submission" date="2019-07" db="EMBL/GenBank/DDBJ databases">
        <title>Gastrointestinal microbiota of Peromyscus leucopus, the white-footed mouse.</title>
        <authorList>
            <person name="Milovic A."/>
            <person name="Bassam K."/>
            <person name="Barbour A.G."/>
        </authorList>
    </citation>
    <scope>NUCLEOTIDE SEQUENCE [LARGE SCALE GENOMIC DNA]</scope>
    <source>
        <strain evidence="2 3">LL7</strain>
        <plasmid evidence="2 3">unnamed</plasmid>
    </source>
</reference>